<accession>A0A6A5VAA0</accession>
<proteinExistence type="predicted"/>
<feature type="non-terminal residue" evidence="1">
    <location>
        <position position="1"/>
    </location>
</feature>
<evidence type="ECO:0000313" key="1">
    <source>
        <dbReference type="EMBL" id="KAF1974045.1"/>
    </source>
</evidence>
<name>A0A6A5VAA0_9PLEO</name>
<gene>
    <name evidence="1" type="ORF">BU23DRAFT_462846</name>
</gene>
<protein>
    <submittedName>
        <fullName evidence="1">Uncharacterized protein</fullName>
    </submittedName>
</protein>
<evidence type="ECO:0000313" key="2">
    <source>
        <dbReference type="Proteomes" id="UP000800036"/>
    </source>
</evidence>
<reference evidence="1" key="1">
    <citation type="journal article" date="2020" name="Stud. Mycol.">
        <title>101 Dothideomycetes genomes: a test case for predicting lifestyles and emergence of pathogens.</title>
        <authorList>
            <person name="Haridas S."/>
            <person name="Albert R."/>
            <person name="Binder M."/>
            <person name="Bloem J."/>
            <person name="Labutti K."/>
            <person name="Salamov A."/>
            <person name="Andreopoulos B."/>
            <person name="Baker S."/>
            <person name="Barry K."/>
            <person name="Bills G."/>
            <person name="Bluhm B."/>
            <person name="Cannon C."/>
            <person name="Castanera R."/>
            <person name="Culley D."/>
            <person name="Daum C."/>
            <person name="Ezra D."/>
            <person name="Gonzalez J."/>
            <person name="Henrissat B."/>
            <person name="Kuo A."/>
            <person name="Liang C."/>
            <person name="Lipzen A."/>
            <person name="Lutzoni F."/>
            <person name="Magnuson J."/>
            <person name="Mondo S."/>
            <person name="Nolan M."/>
            <person name="Ohm R."/>
            <person name="Pangilinan J."/>
            <person name="Park H.-J."/>
            <person name="Ramirez L."/>
            <person name="Alfaro M."/>
            <person name="Sun H."/>
            <person name="Tritt A."/>
            <person name="Yoshinaga Y."/>
            <person name="Zwiers L.-H."/>
            <person name="Turgeon B."/>
            <person name="Goodwin S."/>
            <person name="Spatafora J."/>
            <person name="Crous P."/>
            <person name="Grigoriev I."/>
        </authorList>
    </citation>
    <scope>NUCLEOTIDE SEQUENCE</scope>
    <source>
        <strain evidence="1">CBS 107.79</strain>
    </source>
</reference>
<organism evidence="1 2">
    <name type="scientific">Bimuria novae-zelandiae CBS 107.79</name>
    <dbReference type="NCBI Taxonomy" id="1447943"/>
    <lineage>
        <taxon>Eukaryota</taxon>
        <taxon>Fungi</taxon>
        <taxon>Dikarya</taxon>
        <taxon>Ascomycota</taxon>
        <taxon>Pezizomycotina</taxon>
        <taxon>Dothideomycetes</taxon>
        <taxon>Pleosporomycetidae</taxon>
        <taxon>Pleosporales</taxon>
        <taxon>Massarineae</taxon>
        <taxon>Didymosphaeriaceae</taxon>
        <taxon>Bimuria</taxon>
    </lineage>
</organism>
<sequence length="65" mass="7938">VLHMYACVNWDFKLELYFYNDDKEMPTVVKPPPKPRKRIYESSQQYEKRVQEWEAHKPPKVDVDP</sequence>
<dbReference type="EMBL" id="ML976677">
    <property type="protein sequence ID" value="KAF1974045.1"/>
    <property type="molecule type" value="Genomic_DNA"/>
</dbReference>
<dbReference type="Proteomes" id="UP000800036">
    <property type="component" value="Unassembled WGS sequence"/>
</dbReference>
<dbReference type="AlphaFoldDB" id="A0A6A5VAA0"/>
<keyword evidence="2" id="KW-1185">Reference proteome</keyword>